<sequence length="497" mass="52359">MSFPPFRAARRLARAARLPFCALVLALPLRAQPAAPPSTLTWAQLAAAPGASSQEVAWLKAHLSDAERAEVSALVGALSAPAAAQVMGSYLFADGSVHVPFTGARALADSLYLRPADGLAGRVRVAYLAARLRVATREGWERLGVFATEFRGAPGDALAKAPTLDARVRPARGVTLDLRLDFAPAESLLAVVGTPDVAPTVAAARLRGPAFDALVAHRNQRFYSLPWTRELMALNVARAASTLPVDRLYAWANPKGFLDYADVARHGARYRALLDTLHVRGPALLDGVVARIAPYLPAGTRLDRTVSLFFADGADGWASSGVAAVDLEWFKDDWPRLRGTLTHETFHAAQAAVRRPSAVAVTARDSVLRRAAEALFSEGTANWIAPARDMPAEERAAAVRLGSARVDSVVAAVARGDVAGAHALVDRGISGAGPFYALGEAMTATIVEALGPSALADVLPRGGVAFVKRYSRAVSQRGGTAALLTTRSVSAIAALRD</sequence>
<name>A0AA37Q4A3_9BACT</name>
<proteinExistence type="predicted"/>
<gene>
    <name evidence="2" type="ORF">rosag_26070</name>
</gene>
<reference evidence="2" key="1">
    <citation type="submission" date="2022-08" db="EMBL/GenBank/DDBJ databases">
        <title>Draft genome sequencing of Roseisolibacter agri AW1220.</title>
        <authorList>
            <person name="Tobiishi Y."/>
            <person name="Tonouchi A."/>
        </authorList>
    </citation>
    <scope>NUCLEOTIDE SEQUENCE</scope>
    <source>
        <strain evidence="2">AW1220</strain>
    </source>
</reference>
<keyword evidence="3" id="KW-1185">Reference proteome</keyword>
<comment type="caution">
    <text evidence="2">The sequence shown here is derived from an EMBL/GenBank/DDBJ whole genome shotgun (WGS) entry which is preliminary data.</text>
</comment>
<accession>A0AA37Q4A3</accession>
<evidence type="ECO:0000313" key="3">
    <source>
        <dbReference type="Proteomes" id="UP001161325"/>
    </source>
</evidence>
<feature type="chain" id="PRO_5041365772" description="Peptidase MA-like domain-containing protein" evidence="1">
    <location>
        <begin position="32"/>
        <end position="497"/>
    </location>
</feature>
<dbReference type="RefSeq" id="WP_284350562.1">
    <property type="nucleotide sequence ID" value="NZ_BRXS01000004.1"/>
</dbReference>
<evidence type="ECO:0000313" key="2">
    <source>
        <dbReference type="EMBL" id="GLC26094.1"/>
    </source>
</evidence>
<protein>
    <recommendedName>
        <fullName evidence="4">Peptidase MA-like domain-containing protein</fullName>
    </recommendedName>
</protein>
<dbReference type="Pfam" id="PF18958">
    <property type="entry name" value="DUF5700"/>
    <property type="match status" value="1"/>
</dbReference>
<feature type="signal peptide" evidence="1">
    <location>
        <begin position="1"/>
        <end position="31"/>
    </location>
</feature>
<evidence type="ECO:0008006" key="4">
    <source>
        <dbReference type="Google" id="ProtNLM"/>
    </source>
</evidence>
<organism evidence="2 3">
    <name type="scientific">Roseisolibacter agri</name>
    <dbReference type="NCBI Taxonomy" id="2014610"/>
    <lineage>
        <taxon>Bacteria</taxon>
        <taxon>Pseudomonadati</taxon>
        <taxon>Gemmatimonadota</taxon>
        <taxon>Gemmatimonadia</taxon>
        <taxon>Gemmatimonadales</taxon>
        <taxon>Gemmatimonadaceae</taxon>
        <taxon>Roseisolibacter</taxon>
    </lineage>
</organism>
<dbReference type="Proteomes" id="UP001161325">
    <property type="component" value="Unassembled WGS sequence"/>
</dbReference>
<keyword evidence="1" id="KW-0732">Signal</keyword>
<dbReference type="AlphaFoldDB" id="A0AA37Q4A3"/>
<dbReference type="EMBL" id="BRXS01000004">
    <property type="protein sequence ID" value="GLC26094.1"/>
    <property type="molecule type" value="Genomic_DNA"/>
</dbReference>
<dbReference type="InterPro" id="IPR043754">
    <property type="entry name" value="DUF5700"/>
</dbReference>
<evidence type="ECO:0000256" key="1">
    <source>
        <dbReference type="SAM" id="SignalP"/>
    </source>
</evidence>